<accession>A0A4U0US00</accession>
<dbReference type="AlphaFoldDB" id="A0A4U0US00"/>
<evidence type="ECO:0000313" key="11">
    <source>
        <dbReference type="EMBL" id="TKA38714.1"/>
    </source>
</evidence>
<dbReference type="Proteomes" id="UP000310066">
    <property type="component" value="Unassembled WGS sequence"/>
</dbReference>
<comment type="caution">
    <text evidence="11">The sequence shown here is derived from an EMBL/GenBank/DDBJ whole genome shotgun (WGS) entry which is preliminary data.</text>
</comment>
<evidence type="ECO:0000313" key="13">
    <source>
        <dbReference type="Proteomes" id="UP001175353"/>
    </source>
</evidence>
<name>A0A4U0US00_9PEZI</name>
<keyword evidence="5 8" id="KW-0809">Transit peptide</keyword>
<proteinExistence type="inferred from homology"/>
<evidence type="ECO:0000313" key="10">
    <source>
        <dbReference type="EMBL" id="KAK0954354.1"/>
    </source>
</evidence>
<feature type="compositionally biased region" description="Pro residues" evidence="9">
    <location>
        <begin position="135"/>
        <end position="144"/>
    </location>
</feature>
<dbReference type="FunFam" id="3.30.460.10:FF:000044">
    <property type="entry name" value="ATPase synthesis protein 25, mitochondrial"/>
    <property type="match status" value="1"/>
</dbReference>
<dbReference type="STRING" id="329885.A0A4U0US00"/>
<comment type="similarity">
    <text evidence="3 8">Belongs to the ATP25 family.</text>
</comment>
<dbReference type="GO" id="GO:0140053">
    <property type="term" value="P:mitochondrial gene expression"/>
    <property type="evidence" value="ECO:0007669"/>
    <property type="project" value="UniProtKB-UniRule"/>
</dbReference>
<reference evidence="10" key="2">
    <citation type="submission" date="2023-06" db="EMBL/GenBank/DDBJ databases">
        <title>Black Yeasts Isolated from many extreme environments.</title>
        <authorList>
            <person name="Coleine C."/>
            <person name="Stajich J.E."/>
            <person name="Selbmann L."/>
        </authorList>
    </citation>
    <scope>NUCLEOTIDE SEQUENCE</scope>
    <source>
        <strain evidence="10">CCFEE 5200</strain>
    </source>
</reference>
<sequence length="370" mass="41005">MALPSTILKPLICTNCRQWALRTFIASIGGQSLQHQTPVQRRAISRTALRPNEARERIQQDEHALDASKNDSGTPRSHLDSLLATSQAQSQNLQPTNEQPTTPWYLQPAHQPLKPQQHQAPEGESPLAARQRLPDLPPHPPPLLDPLIRNISIEQGMDDLTLLDLRAIDPPPALGANLIMLLGTARSEKHLHVSADRLCRFLRTQYKINPIADGLLGRNELKLKLRRRAKRTRLMSGGVGAGTADTDLEEGIRTGWVCVNLGRVEGGELPEHRVDRERRQRDIVGFGAQETGCSVVVQLMTEEKRGEVDLERLWMGMLNGARKEKMDTGSSEPEVEVETMVTPERAGVLRELDPGAFASDVGPMQKDVGL</sequence>
<reference evidence="11 12" key="1">
    <citation type="submission" date="2017-03" db="EMBL/GenBank/DDBJ databases">
        <title>Genomes of endolithic fungi from Antarctica.</title>
        <authorList>
            <person name="Coleine C."/>
            <person name="Masonjones S."/>
            <person name="Stajich J.E."/>
        </authorList>
    </citation>
    <scope>NUCLEOTIDE SEQUENCE [LARGE SCALE GENOMIC DNA]</scope>
    <source>
        <strain evidence="11 12">CCFEE 5311</strain>
    </source>
</reference>
<protein>
    <recommendedName>
        <fullName evidence="8">ATPase synthesis protein 25</fullName>
    </recommendedName>
</protein>
<dbReference type="OrthoDB" id="107372at2759"/>
<dbReference type="GO" id="GO:0005743">
    <property type="term" value="C:mitochondrial inner membrane"/>
    <property type="evidence" value="ECO:0007669"/>
    <property type="project" value="UniProtKB-SubCell"/>
</dbReference>
<dbReference type="EMBL" id="JAUJLE010000509">
    <property type="protein sequence ID" value="KAK0954354.1"/>
    <property type="molecule type" value="Genomic_DNA"/>
</dbReference>
<evidence type="ECO:0000256" key="3">
    <source>
        <dbReference type="ARBA" id="ARBA00010787"/>
    </source>
</evidence>
<keyword evidence="13" id="KW-1185">Reference proteome</keyword>
<evidence type="ECO:0000313" key="12">
    <source>
        <dbReference type="Proteomes" id="UP000310066"/>
    </source>
</evidence>
<dbReference type="EMBL" id="NAJP01000043">
    <property type="protein sequence ID" value="TKA38714.1"/>
    <property type="molecule type" value="Genomic_DNA"/>
</dbReference>
<keyword evidence="4 8" id="KW-0999">Mitochondrion inner membrane</keyword>
<evidence type="ECO:0000256" key="8">
    <source>
        <dbReference type="RuleBase" id="RU367062"/>
    </source>
</evidence>
<feature type="compositionally biased region" description="Polar residues" evidence="9">
    <location>
        <begin position="83"/>
        <end position="104"/>
    </location>
</feature>
<evidence type="ECO:0000256" key="1">
    <source>
        <dbReference type="ARBA" id="ARBA00003470"/>
    </source>
</evidence>
<organism evidence="11 12">
    <name type="scientific">Friedmanniomyces endolithicus</name>
    <dbReference type="NCBI Taxonomy" id="329885"/>
    <lineage>
        <taxon>Eukaryota</taxon>
        <taxon>Fungi</taxon>
        <taxon>Dikarya</taxon>
        <taxon>Ascomycota</taxon>
        <taxon>Pezizomycotina</taxon>
        <taxon>Dothideomycetes</taxon>
        <taxon>Dothideomycetidae</taxon>
        <taxon>Mycosphaerellales</taxon>
        <taxon>Teratosphaeriaceae</taxon>
        <taxon>Friedmanniomyces</taxon>
    </lineage>
</organism>
<comment type="function">
    <text evidence="1">Probable mitochondrial mRNA stabilization factor.</text>
</comment>
<evidence type="ECO:0000256" key="7">
    <source>
        <dbReference type="ARBA" id="ARBA00023136"/>
    </source>
</evidence>
<dbReference type="PANTHER" id="PTHR28087">
    <property type="entry name" value="ATPASE SYNTHESIS PROTEIN 25, MITOCHONDRIAL"/>
    <property type="match status" value="1"/>
</dbReference>
<dbReference type="InterPro" id="IPR040152">
    <property type="entry name" value="Atp25"/>
</dbReference>
<feature type="compositionally biased region" description="Basic and acidic residues" evidence="9">
    <location>
        <begin position="52"/>
        <end position="69"/>
    </location>
</feature>
<evidence type="ECO:0000256" key="6">
    <source>
        <dbReference type="ARBA" id="ARBA00023128"/>
    </source>
</evidence>
<dbReference type="InterPro" id="IPR043519">
    <property type="entry name" value="NT_sf"/>
</dbReference>
<keyword evidence="7 8" id="KW-0472">Membrane</keyword>
<dbReference type="Gene3D" id="3.30.460.10">
    <property type="entry name" value="Beta Polymerase, domain 2"/>
    <property type="match status" value="1"/>
</dbReference>
<evidence type="ECO:0000256" key="5">
    <source>
        <dbReference type="ARBA" id="ARBA00022946"/>
    </source>
</evidence>
<gene>
    <name evidence="10" type="primary">ATP25_3</name>
    <name evidence="11" type="ORF">B0A54_08677</name>
    <name evidence="10" type="ORF">LTR91_023353</name>
</gene>
<dbReference type="PANTHER" id="PTHR28087:SF1">
    <property type="entry name" value="ATPASE SYNTHESIS PROTEIN 25, MITOCHONDRIAL"/>
    <property type="match status" value="1"/>
</dbReference>
<comment type="function">
    <text evidence="8">Mitochondrial mRNA stabilization factor.</text>
</comment>
<evidence type="ECO:0000256" key="4">
    <source>
        <dbReference type="ARBA" id="ARBA00022792"/>
    </source>
</evidence>
<evidence type="ECO:0000256" key="9">
    <source>
        <dbReference type="SAM" id="MobiDB-lite"/>
    </source>
</evidence>
<comment type="subcellular location">
    <subcellularLocation>
        <location evidence="2 8">Mitochondrion inner membrane</location>
        <topology evidence="2 8">Peripheral membrane protein</topology>
        <orientation evidence="2 8">Matrix side</orientation>
    </subcellularLocation>
</comment>
<keyword evidence="6 8" id="KW-0496">Mitochondrion</keyword>
<feature type="region of interest" description="Disordered" evidence="9">
    <location>
        <begin position="47"/>
        <end position="145"/>
    </location>
</feature>
<dbReference type="Proteomes" id="UP001175353">
    <property type="component" value="Unassembled WGS sequence"/>
</dbReference>
<evidence type="ECO:0000256" key="2">
    <source>
        <dbReference type="ARBA" id="ARBA00004443"/>
    </source>
</evidence>
<dbReference type="GO" id="GO:0048255">
    <property type="term" value="P:mRNA stabilization"/>
    <property type="evidence" value="ECO:0007669"/>
    <property type="project" value="TreeGrafter"/>
</dbReference>